<name>A0AA88D2M7_FICCA</name>
<keyword evidence="2" id="KW-1185">Reference proteome</keyword>
<dbReference type="Proteomes" id="UP001187192">
    <property type="component" value="Unassembled WGS sequence"/>
</dbReference>
<dbReference type="EMBL" id="BTGU01000013">
    <property type="protein sequence ID" value="GMN41965.1"/>
    <property type="molecule type" value="Genomic_DNA"/>
</dbReference>
<sequence length="66" mass="7443">MEARWGGRVLVDSFANSSPLPHRDRAGNERPSWTGFGLWRWVCVAQVGVPGRRRQRMDLTCWCGGG</sequence>
<organism evidence="1 2">
    <name type="scientific">Ficus carica</name>
    <name type="common">Common fig</name>
    <dbReference type="NCBI Taxonomy" id="3494"/>
    <lineage>
        <taxon>Eukaryota</taxon>
        <taxon>Viridiplantae</taxon>
        <taxon>Streptophyta</taxon>
        <taxon>Embryophyta</taxon>
        <taxon>Tracheophyta</taxon>
        <taxon>Spermatophyta</taxon>
        <taxon>Magnoliopsida</taxon>
        <taxon>eudicotyledons</taxon>
        <taxon>Gunneridae</taxon>
        <taxon>Pentapetalae</taxon>
        <taxon>rosids</taxon>
        <taxon>fabids</taxon>
        <taxon>Rosales</taxon>
        <taxon>Moraceae</taxon>
        <taxon>Ficeae</taxon>
        <taxon>Ficus</taxon>
    </lineage>
</organism>
<accession>A0AA88D2M7</accession>
<gene>
    <name evidence="1" type="ORF">TIFTF001_011189</name>
</gene>
<protein>
    <submittedName>
        <fullName evidence="1">Uncharacterized protein</fullName>
    </submittedName>
</protein>
<reference evidence="1" key="1">
    <citation type="submission" date="2023-07" db="EMBL/GenBank/DDBJ databases">
        <title>draft genome sequence of fig (Ficus carica).</title>
        <authorList>
            <person name="Takahashi T."/>
            <person name="Nishimura K."/>
        </authorList>
    </citation>
    <scope>NUCLEOTIDE SEQUENCE</scope>
</reference>
<dbReference type="AlphaFoldDB" id="A0AA88D2M7"/>
<evidence type="ECO:0000313" key="1">
    <source>
        <dbReference type="EMBL" id="GMN41965.1"/>
    </source>
</evidence>
<comment type="caution">
    <text evidence="1">The sequence shown here is derived from an EMBL/GenBank/DDBJ whole genome shotgun (WGS) entry which is preliminary data.</text>
</comment>
<evidence type="ECO:0000313" key="2">
    <source>
        <dbReference type="Proteomes" id="UP001187192"/>
    </source>
</evidence>
<proteinExistence type="predicted"/>